<organism evidence="7 8">
    <name type="scientific">Lysinibacillus xylanilyticus</name>
    <dbReference type="NCBI Taxonomy" id="582475"/>
    <lineage>
        <taxon>Bacteria</taxon>
        <taxon>Bacillati</taxon>
        <taxon>Bacillota</taxon>
        <taxon>Bacilli</taxon>
        <taxon>Bacillales</taxon>
        <taxon>Bacillaceae</taxon>
        <taxon>Lysinibacillus</taxon>
    </lineage>
</organism>
<accession>A0A0K9FFG9</accession>
<keyword evidence="3 6" id="KW-0812">Transmembrane</keyword>
<keyword evidence="4 6" id="KW-1133">Transmembrane helix</keyword>
<comment type="similarity">
    <text evidence="2">Belongs to the UPF0057 (PMP3) family.</text>
</comment>
<dbReference type="PATRIC" id="fig|582475.4.peg.1697"/>
<feature type="transmembrane region" description="Helical" evidence="6">
    <location>
        <begin position="27"/>
        <end position="46"/>
    </location>
</feature>
<evidence type="ECO:0000256" key="3">
    <source>
        <dbReference type="ARBA" id="ARBA00022692"/>
    </source>
</evidence>
<name>A0A0K9FFG9_9BACI</name>
<reference evidence="8" key="1">
    <citation type="submission" date="2015-07" db="EMBL/GenBank/DDBJ databases">
        <authorList>
            <consortium name="Consortium for Microbial Forensics and Genomics (microFORGE)"/>
            <person name="Knight B.M."/>
            <person name="Roberts D.P."/>
            <person name="Lin D."/>
            <person name="Hari K."/>
            <person name="Fletcher J."/>
            <person name="Melcher U."/>
            <person name="Blagden T."/>
            <person name="Winegar R.A."/>
        </authorList>
    </citation>
    <scope>NUCLEOTIDE SEQUENCE [LARGE SCALE GENOMIC DNA]</scope>
    <source>
        <strain evidence="8">DSM 23493</strain>
    </source>
</reference>
<evidence type="ECO:0000313" key="7">
    <source>
        <dbReference type="EMBL" id="KMY33269.1"/>
    </source>
</evidence>
<evidence type="ECO:0000313" key="8">
    <source>
        <dbReference type="Proteomes" id="UP000037326"/>
    </source>
</evidence>
<evidence type="ECO:0000256" key="1">
    <source>
        <dbReference type="ARBA" id="ARBA00004370"/>
    </source>
</evidence>
<dbReference type="GO" id="GO:0016020">
    <property type="term" value="C:membrane"/>
    <property type="evidence" value="ECO:0007669"/>
    <property type="project" value="UniProtKB-SubCell"/>
</dbReference>
<gene>
    <name evidence="7" type="ORF">ACZ11_10520</name>
</gene>
<sequence>MMYLLAVICPPLAVLFCGKPFQAIINFFLTLFFYIPGMIHAVMLVHDKKAQCLSIK</sequence>
<protein>
    <submittedName>
        <fullName evidence="7">Hemolysin BL lytic component L2</fullName>
    </submittedName>
</protein>
<dbReference type="OrthoDB" id="2692128at2"/>
<dbReference type="EMBL" id="LFXJ01000005">
    <property type="protein sequence ID" value="KMY33269.1"/>
    <property type="molecule type" value="Genomic_DNA"/>
</dbReference>
<evidence type="ECO:0000256" key="5">
    <source>
        <dbReference type="ARBA" id="ARBA00023136"/>
    </source>
</evidence>
<evidence type="ECO:0000256" key="2">
    <source>
        <dbReference type="ARBA" id="ARBA00009530"/>
    </source>
</evidence>
<keyword evidence="5 6" id="KW-0472">Membrane</keyword>
<evidence type="ECO:0000256" key="4">
    <source>
        <dbReference type="ARBA" id="ARBA00022989"/>
    </source>
</evidence>
<proteinExistence type="inferred from homology"/>
<dbReference type="RefSeq" id="WP_049667150.1">
    <property type="nucleotide sequence ID" value="NZ_CP158849.1"/>
</dbReference>
<comment type="caution">
    <text evidence="7">The sequence shown here is derived from an EMBL/GenBank/DDBJ whole genome shotgun (WGS) entry which is preliminary data.</text>
</comment>
<dbReference type="GeneID" id="96598678"/>
<dbReference type="Pfam" id="PF01679">
    <property type="entry name" value="Pmp3"/>
    <property type="match status" value="1"/>
</dbReference>
<evidence type="ECO:0000256" key="6">
    <source>
        <dbReference type="SAM" id="Phobius"/>
    </source>
</evidence>
<dbReference type="AlphaFoldDB" id="A0A0K9FFG9"/>
<dbReference type="InterPro" id="IPR000612">
    <property type="entry name" value="PMP3"/>
</dbReference>
<dbReference type="Proteomes" id="UP000037326">
    <property type="component" value="Unassembled WGS sequence"/>
</dbReference>
<comment type="subcellular location">
    <subcellularLocation>
        <location evidence="1">Membrane</location>
    </subcellularLocation>
</comment>